<name>A0A9P4MR07_9PEZI</name>
<dbReference type="InterPro" id="IPR036249">
    <property type="entry name" value="Thioredoxin-like_sf"/>
</dbReference>
<feature type="compositionally biased region" description="Basic and acidic residues" evidence="1">
    <location>
        <begin position="64"/>
        <end position="91"/>
    </location>
</feature>
<dbReference type="GO" id="GO:0015038">
    <property type="term" value="F:glutathione disulfide oxidoreductase activity"/>
    <property type="evidence" value="ECO:0007669"/>
    <property type="project" value="TreeGrafter"/>
</dbReference>
<organism evidence="4 5">
    <name type="scientific">Myriangium duriaei CBS 260.36</name>
    <dbReference type="NCBI Taxonomy" id="1168546"/>
    <lineage>
        <taxon>Eukaryota</taxon>
        <taxon>Fungi</taxon>
        <taxon>Dikarya</taxon>
        <taxon>Ascomycota</taxon>
        <taxon>Pezizomycotina</taxon>
        <taxon>Dothideomycetes</taxon>
        <taxon>Dothideomycetidae</taxon>
        <taxon>Myriangiales</taxon>
        <taxon>Myriangiaceae</taxon>
        <taxon>Myriangium</taxon>
    </lineage>
</organism>
<accession>A0A9P4MR07</accession>
<feature type="region of interest" description="Disordered" evidence="1">
    <location>
        <begin position="64"/>
        <end position="179"/>
    </location>
</feature>
<dbReference type="GO" id="GO:0034599">
    <property type="term" value="P:cellular response to oxidative stress"/>
    <property type="evidence" value="ECO:0007669"/>
    <property type="project" value="TreeGrafter"/>
</dbReference>
<comment type="caution">
    <text evidence="4">The sequence shown here is derived from an EMBL/GenBank/DDBJ whole genome shotgun (WGS) entry which is preliminary data.</text>
</comment>
<evidence type="ECO:0000259" key="3">
    <source>
        <dbReference type="Pfam" id="PF00462"/>
    </source>
</evidence>
<dbReference type="GO" id="GO:0005796">
    <property type="term" value="C:Golgi lumen"/>
    <property type="evidence" value="ECO:0007669"/>
    <property type="project" value="TreeGrafter"/>
</dbReference>
<dbReference type="InterPro" id="IPR002109">
    <property type="entry name" value="Glutaredoxin"/>
</dbReference>
<evidence type="ECO:0000256" key="1">
    <source>
        <dbReference type="SAM" id="MobiDB-lite"/>
    </source>
</evidence>
<dbReference type="PROSITE" id="PS51354">
    <property type="entry name" value="GLUTAREDOXIN_2"/>
    <property type="match status" value="1"/>
</dbReference>
<dbReference type="GO" id="GO:0005801">
    <property type="term" value="C:cis-Golgi network"/>
    <property type="evidence" value="ECO:0007669"/>
    <property type="project" value="TreeGrafter"/>
</dbReference>
<feature type="chain" id="PRO_5040483857" description="Glutaredoxin domain-containing protein" evidence="2">
    <location>
        <begin position="29"/>
        <end position="311"/>
    </location>
</feature>
<dbReference type="OrthoDB" id="423313at2759"/>
<evidence type="ECO:0000256" key="2">
    <source>
        <dbReference type="SAM" id="SignalP"/>
    </source>
</evidence>
<feature type="signal peptide" evidence="2">
    <location>
        <begin position="1"/>
        <end position="28"/>
    </location>
</feature>
<proteinExistence type="predicted"/>
<keyword evidence="5" id="KW-1185">Reference proteome</keyword>
<dbReference type="Proteomes" id="UP000799439">
    <property type="component" value="Unassembled WGS sequence"/>
</dbReference>
<feature type="domain" description="Glutaredoxin" evidence="3">
    <location>
        <begin position="196"/>
        <end position="268"/>
    </location>
</feature>
<dbReference type="GO" id="GO:0000324">
    <property type="term" value="C:fungal-type vacuole"/>
    <property type="evidence" value="ECO:0007669"/>
    <property type="project" value="TreeGrafter"/>
</dbReference>
<dbReference type="PANTHER" id="PTHR45694:SF5">
    <property type="entry name" value="GLUTAREDOXIN 2"/>
    <property type="match status" value="1"/>
</dbReference>
<dbReference type="Pfam" id="PF00462">
    <property type="entry name" value="Glutaredoxin"/>
    <property type="match status" value="1"/>
</dbReference>
<protein>
    <recommendedName>
        <fullName evidence="3">Glutaredoxin domain-containing protein</fullName>
    </recommendedName>
</protein>
<dbReference type="CDD" id="cd03419">
    <property type="entry name" value="GRX_GRXh_1_2_like"/>
    <property type="match status" value="1"/>
</dbReference>
<sequence>MRPATRSRLRPWLLILLALLTLIYLTTGSRSTQTSEFYTRTVAAMDARRKAGTPGAAAQMAAEAKVRDGQGEEIKFKEVPDHEGGKGEQVSHHKAGKQQVLEDEEEEEKDHEKAKKGGKSTGKKVVVEEEDEEEKKDAVHGPEVGGAGKKVKGKGDGDDGVARVGNTEKKEKQKGTKKGDAEVDALLDGILKKSPIIIFSKSYCPFSKKAKHILLDKYRIVPTPFVHEIDLMEEGKGDEPLGQRLQAKLFEMTKRRTVPNVLVNGVSIGGGDDIEALDENDALAEKLIEIGGKRIMEVKRVSKEKALKFKA</sequence>
<reference evidence="4" key="1">
    <citation type="journal article" date="2020" name="Stud. Mycol.">
        <title>101 Dothideomycetes genomes: a test case for predicting lifestyles and emergence of pathogens.</title>
        <authorList>
            <person name="Haridas S."/>
            <person name="Albert R."/>
            <person name="Binder M."/>
            <person name="Bloem J."/>
            <person name="Labutti K."/>
            <person name="Salamov A."/>
            <person name="Andreopoulos B."/>
            <person name="Baker S."/>
            <person name="Barry K."/>
            <person name="Bills G."/>
            <person name="Bluhm B."/>
            <person name="Cannon C."/>
            <person name="Castanera R."/>
            <person name="Culley D."/>
            <person name="Daum C."/>
            <person name="Ezra D."/>
            <person name="Gonzalez J."/>
            <person name="Henrissat B."/>
            <person name="Kuo A."/>
            <person name="Liang C."/>
            <person name="Lipzen A."/>
            <person name="Lutzoni F."/>
            <person name="Magnuson J."/>
            <person name="Mondo S."/>
            <person name="Nolan M."/>
            <person name="Ohm R."/>
            <person name="Pangilinan J."/>
            <person name="Park H.-J."/>
            <person name="Ramirez L."/>
            <person name="Alfaro M."/>
            <person name="Sun H."/>
            <person name="Tritt A."/>
            <person name="Yoshinaga Y."/>
            <person name="Zwiers L.-H."/>
            <person name="Turgeon B."/>
            <person name="Goodwin S."/>
            <person name="Spatafora J."/>
            <person name="Crous P."/>
            <person name="Grigoriev I."/>
        </authorList>
    </citation>
    <scope>NUCLEOTIDE SEQUENCE</scope>
    <source>
        <strain evidence="4">CBS 260.36</strain>
    </source>
</reference>
<dbReference type="EMBL" id="ML996082">
    <property type="protein sequence ID" value="KAF2156116.1"/>
    <property type="molecule type" value="Genomic_DNA"/>
</dbReference>
<keyword evidence="2" id="KW-0732">Signal</keyword>
<feature type="compositionally biased region" description="Basic and acidic residues" evidence="1">
    <location>
        <begin position="153"/>
        <end position="179"/>
    </location>
</feature>
<dbReference type="SUPFAM" id="SSF52833">
    <property type="entry name" value="Thioredoxin-like"/>
    <property type="match status" value="1"/>
</dbReference>
<evidence type="ECO:0000313" key="4">
    <source>
        <dbReference type="EMBL" id="KAF2156116.1"/>
    </source>
</evidence>
<dbReference type="AlphaFoldDB" id="A0A9P4MR07"/>
<dbReference type="Gene3D" id="3.40.30.10">
    <property type="entry name" value="Glutaredoxin"/>
    <property type="match status" value="1"/>
</dbReference>
<gene>
    <name evidence="4" type="ORF">K461DRAFT_90001</name>
</gene>
<dbReference type="PANTHER" id="PTHR45694">
    <property type="entry name" value="GLUTAREDOXIN 2"/>
    <property type="match status" value="1"/>
</dbReference>
<evidence type="ECO:0000313" key="5">
    <source>
        <dbReference type="Proteomes" id="UP000799439"/>
    </source>
</evidence>